<comment type="caution">
    <text evidence="11">The sequence shown here is derived from an EMBL/GenBank/DDBJ whole genome shotgun (WGS) entry which is preliminary data.</text>
</comment>
<keyword evidence="6" id="KW-1015">Disulfide bond</keyword>
<dbReference type="AlphaFoldDB" id="A0AAV7UND5"/>
<keyword evidence="7" id="KW-0325">Glycoprotein</keyword>
<evidence type="ECO:0000313" key="11">
    <source>
        <dbReference type="EMBL" id="KAJ1189989.1"/>
    </source>
</evidence>
<dbReference type="InterPro" id="IPR003599">
    <property type="entry name" value="Ig_sub"/>
</dbReference>
<evidence type="ECO:0000256" key="1">
    <source>
        <dbReference type="ARBA" id="ARBA00004479"/>
    </source>
</evidence>
<feature type="transmembrane region" description="Helical" evidence="9">
    <location>
        <begin position="166"/>
        <end position="187"/>
    </location>
</feature>
<dbReference type="GO" id="GO:0060307">
    <property type="term" value="P:regulation of ventricular cardiac muscle cell membrane repolarization"/>
    <property type="evidence" value="ECO:0007669"/>
    <property type="project" value="TreeGrafter"/>
</dbReference>
<evidence type="ECO:0000259" key="10">
    <source>
        <dbReference type="PROSITE" id="PS50835"/>
    </source>
</evidence>
<dbReference type="Pfam" id="PF07686">
    <property type="entry name" value="V-set"/>
    <property type="match status" value="1"/>
</dbReference>
<evidence type="ECO:0000256" key="7">
    <source>
        <dbReference type="ARBA" id="ARBA00023180"/>
    </source>
</evidence>
<dbReference type="EMBL" id="JANPWB010000005">
    <property type="protein sequence ID" value="KAJ1189989.1"/>
    <property type="molecule type" value="Genomic_DNA"/>
</dbReference>
<evidence type="ECO:0000313" key="12">
    <source>
        <dbReference type="Proteomes" id="UP001066276"/>
    </source>
</evidence>
<evidence type="ECO:0000256" key="8">
    <source>
        <dbReference type="ARBA" id="ARBA00023319"/>
    </source>
</evidence>
<dbReference type="InterPro" id="IPR013783">
    <property type="entry name" value="Ig-like_fold"/>
</dbReference>
<sequence length="225" mass="24654">MASPAGGSTSDPGPACRGALLLLLGLFFIPGTPGLEVSVGKTNIVTAKNGTDVLLPCTFATCIGFENVEFWWTYNSTDTYNVLYRGTIKSKQSNPQMKEHPDPQIELAASNTVKDYNISVILKDVQFENEGKYSCFVINPKEKFARHNATLHLKVVDKFVVVDNTLTLIIVSAVGGLIGLLILIFIMKKIITFAIKKSREKKKDYLVNSSGNDNTEIASKTPHKV</sequence>
<evidence type="ECO:0000256" key="2">
    <source>
        <dbReference type="ARBA" id="ARBA00022692"/>
    </source>
</evidence>
<dbReference type="InterPro" id="IPR000920">
    <property type="entry name" value="Myelin_P0-rel"/>
</dbReference>
<dbReference type="SMART" id="SM00409">
    <property type="entry name" value="IG"/>
    <property type="match status" value="1"/>
</dbReference>
<dbReference type="PANTHER" id="PTHR13869">
    <property type="entry name" value="MYELIN P0 RELATED"/>
    <property type="match status" value="1"/>
</dbReference>
<dbReference type="InterPro" id="IPR013106">
    <property type="entry name" value="Ig_V-set"/>
</dbReference>
<evidence type="ECO:0000256" key="5">
    <source>
        <dbReference type="ARBA" id="ARBA00023136"/>
    </source>
</evidence>
<dbReference type="Gene3D" id="2.60.40.10">
    <property type="entry name" value="Immunoglobulins"/>
    <property type="match status" value="1"/>
</dbReference>
<dbReference type="GO" id="GO:0017080">
    <property type="term" value="F:sodium channel regulator activity"/>
    <property type="evidence" value="ECO:0007669"/>
    <property type="project" value="TreeGrafter"/>
</dbReference>
<comment type="subcellular location">
    <subcellularLocation>
        <location evidence="1">Membrane</location>
        <topology evidence="1">Single-pass type I membrane protein</topology>
    </subcellularLocation>
</comment>
<evidence type="ECO:0000256" key="6">
    <source>
        <dbReference type="ARBA" id="ARBA00023157"/>
    </source>
</evidence>
<keyword evidence="5 9" id="KW-0472">Membrane</keyword>
<keyword evidence="8" id="KW-0393">Immunoglobulin domain</keyword>
<dbReference type="PROSITE" id="PS50835">
    <property type="entry name" value="IG_LIKE"/>
    <property type="match status" value="1"/>
</dbReference>
<dbReference type="SUPFAM" id="SSF48726">
    <property type="entry name" value="Immunoglobulin"/>
    <property type="match status" value="1"/>
</dbReference>
<gene>
    <name evidence="11" type="ORF">NDU88_006730</name>
</gene>
<feature type="domain" description="Ig-like" evidence="10">
    <location>
        <begin position="33"/>
        <end position="152"/>
    </location>
</feature>
<dbReference type="PANTHER" id="PTHR13869:SF14">
    <property type="entry name" value="SODIUM CHANNEL SUBUNIT BETA-4"/>
    <property type="match status" value="1"/>
</dbReference>
<dbReference type="Proteomes" id="UP001066276">
    <property type="component" value="Chromosome 3_1"/>
</dbReference>
<evidence type="ECO:0000256" key="4">
    <source>
        <dbReference type="ARBA" id="ARBA00022989"/>
    </source>
</evidence>
<accession>A0AAV7UND5</accession>
<keyword evidence="4 9" id="KW-1133">Transmembrane helix</keyword>
<evidence type="ECO:0000256" key="9">
    <source>
        <dbReference type="SAM" id="Phobius"/>
    </source>
</evidence>
<dbReference type="GO" id="GO:0086002">
    <property type="term" value="P:cardiac muscle cell action potential involved in contraction"/>
    <property type="evidence" value="ECO:0007669"/>
    <property type="project" value="TreeGrafter"/>
</dbReference>
<organism evidence="11 12">
    <name type="scientific">Pleurodeles waltl</name>
    <name type="common">Iberian ribbed newt</name>
    <dbReference type="NCBI Taxonomy" id="8319"/>
    <lineage>
        <taxon>Eukaryota</taxon>
        <taxon>Metazoa</taxon>
        <taxon>Chordata</taxon>
        <taxon>Craniata</taxon>
        <taxon>Vertebrata</taxon>
        <taxon>Euteleostomi</taxon>
        <taxon>Amphibia</taxon>
        <taxon>Batrachia</taxon>
        <taxon>Caudata</taxon>
        <taxon>Salamandroidea</taxon>
        <taxon>Salamandridae</taxon>
        <taxon>Pleurodelinae</taxon>
        <taxon>Pleurodeles</taxon>
    </lineage>
</organism>
<name>A0AAV7UND5_PLEWA</name>
<keyword evidence="3" id="KW-0732">Signal</keyword>
<keyword evidence="2 9" id="KW-0812">Transmembrane</keyword>
<evidence type="ECO:0000256" key="3">
    <source>
        <dbReference type="ARBA" id="ARBA00022729"/>
    </source>
</evidence>
<keyword evidence="12" id="KW-1185">Reference proteome</keyword>
<dbReference type="InterPro" id="IPR036179">
    <property type="entry name" value="Ig-like_dom_sf"/>
</dbReference>
<protein>
    <recommendedName>
        <fullName evidence="10">Ig-like domain-containing protein</fullName>
    </recommendedName>
</protein>
<dbReference type="InterPro" id="IPR007110">
    <property type="entry name" value="Ig-like_dom"/>
</dbReference>
<dbReference type="GO" id="GO:0001518">
    <property type="term" value="C:voltage-gated sodium channel complex"/>
    <property type="evidence" value="ECO:0007669"/>
    <property type="project" value="TreeGrafter"/>
</dbReference>
<proteinExistence type="predicted"/>
<dbReference type="GO" id="GO:0044325">
    <property type="term" value="F:transmembrane transporter binding"/>
    <property type="evidence" value="ECO:0007669"/>
    <property type="project" value="TreeGrafter"/>
</dbReference>
<reference evidence="11" key="1">
    <citation type="journal article" date="2022" name="bioRxiv">
        <title>Sequencing and chromosome-scale assembly of the giantPleurodeles waltlgenome.</title>
        <authorList>
            <person name="Brown T."/>
            <person name="Elewa A."/>
            <person name="Iarovenko S."/>
            <person name="Subramanian E."/>
            <person name="Araus A.J."/>
            <person name="Petzold A."/>
            <person name="Susuki M."/>
            <person name="Suzuki K.-i.T."/>
            <person name="Hayashi T."/>
            <person name="Toyoda A."/>
            <person name="Oliveira C."/>
            <person name="Osipova E."/>
            <person name="Leigh N.D."/>
            <person name="Simon A."/>
            <person name="Yun M.H."/>
        </authorList>
    </citation>
    <scope>NUCLEOTIDE SEQUENCE</scope>
    <source>
        <strain evidence="11">20211129_DDA</strain>
        <tissue evidence="11">Liver</tissue>
    </source>
</reference>